<reference evidence="4 5" key="1">
    <citation type="submission" date="2019-03" db="EMBL/GenBank/DDBJ databases">
        <title>Comparative insights into the high quality Complete genome sequence of highly metal resistant Cupriavidus metallidurans strain BS1 isolated from a gold-copper mine.</title>
        <authorList>
            <person name="Mazhar H.S."/>
            <person name="Rensing C."/>
        </authorList>
    </citation>
    <scope>NUCLEOTIDE SEQUENCE [LARGE SCALE GENOMIC DNA]</scope>
    <source>
        <strain evidence="4 5">BS1</strain>
    </source>
</reference>
<accession>A0A482ITF7</accession>
<dbReference type="GO" id="GO:0016757">
    <property type="term" value="F:glycosyltransferase activity"/>
    <property type="evidence" value="ECO:0007669"/>
    <property type="project" value="UniProtKB-KW"/>
</dbReference>
<dbReference type="PANTHER" id="PTHR43179">
    <property type="entry name" value="RHAMNOSYLTRANSFERASE WBBL"/>
    <property type="match status" value="1"/>
</dbReference>
<protein>
    <submittedName>
        <fullName evidence="4">Glycosyltransferase family 2 protein</fullName>
    </submittedName>
</protein>
<dbReference type="PANTHER" id="PTHR43179:SF12">
    <property type="entry name" value="GALACTOFURANOSYLTRANSFERASE GLFT2"/>
    <property type="match status" value="1"/>
</dbReference>
<dbReference type="OrthoDB" id="9771846at2"/>
<evidence type="ECO:0000256" key="1">
    <source>
        <dbReference type="ARBA" id="ARBA00006739"/>
    </source>
</evidence>
<evidence type="ECO:0000313" key="5">
    <source>
        <dbReference type="Proteomes" id="UP000253772"/>
    </source>
</evidence>
<proteinExistence type="inferred from homology"/>
<gene>
    <name evidence="4" type="ORF">DDF84_014280</name>
</gene>
<dbReference type="EMBL" id="CP037900">
    <property type="protein sequence ID" value="QBP10837.1"/>
    <property type="molecule type" value="Genomic_DNA"/>
</dbReference>
<evidence type="ECO:0000256" key="3">
    <source>
        <dbReference type="ARBA" id="ARBA00022679"/>
    </source>
</evidence>
<comment type="similarity">
    <text evidence="1">Belongs to the glycosyltransferase 2 family.</text>
</comment>
<dbReference type="Proteomes" id="UP000253772">
    <property type="component" value="Chromosome c1"/>
</dbReference>
<keyword evidence="3 4" id="KW-0808">Transferase</keyword>
<dbReference type="RefSeq" id="WP_035884745.1">
    <property type="nucleotide sequence ID" value="NZ_CP037900.1"/>
</dbReference>
<name>A0A482ITF7_9BURK</name>
<evidence type="ECO:0000256" key="2">
    <source>
        <dbReference type="ARBA" id="ARBA00022676"/>
    </source>
</evidence>
<dbReference type="InterPro" id="IPR029044">
    <property type="entry name" value="Nucleotide-diphossugar_trans"/>
</dbReference>
<organism evidence="4 5">
    <name type="scientific">Cupriavidus metallidurans</name>
    <dbReference type="NCBI Taxonomy" id="119219"/>
    <lineage>
        <taxon>Bacteria</taxon>
        <taxon>Pseudomonadati</taxon>
        <taxon>Pseudomonadota</taxon>
        <taxon>Betaproteobacteria</taxon>
        <taxon>Burkholderiales</taxon>
        <taxon>Burkholderiaceae</taxon>
        <taxon>Cupriavidus</taxon>
    </lineage>
</organism>
<dbReference type="SUPFAM" id="SSF53448">
    <property type="entry name" value="Nucleotide-diphospho-sugar transferases"/>
    <property type="match status" value="1"/>
</dbReference>
<dbReference type="AlphaFoldDB" id="A0A482ITF7"/>
<sequence length="279" mass="31278">MHIVTASIVLYNNALEQIRECVASLQADYPVQVFLIDNSDQKGHYAALASDTVQIIDAPGNIGFGRGHNLALAPIERLGGAVHLVVNPDIVVTRGSVKAMADYVVGHDNVVLVGPKIMSPEGDLYRSCKLLPTPWNLFARRFMPSYFYATADAKYELQAFRYDRTLEVDCLSGAFLAFCSKTFLAIEGFDSRYFMYLEDVDICRRAASHGSLVFLPQASVIHEHGQGSYRSFRLLKEHIRSAILYFSRFGWSRDVERDRLNQAVLARIAANHIQTSRRA</sequence>
<dbReference type="Gene3D" id="3.90.550.10">
    <property type="entry name" value="Spore Coat Polysaccharide Biosynthesis Protein SpsA, Chain A"/>
    <property type="match status" value="1"/>
</dbReference>
<keyword evidence="2" id="KW-0328">Glycosyltransferase</keyword>
<evidence type="ECO:0000313" key="4">
    <source>
        <dbReference type="EMBL" id="QBP10837.1"/>
    </source>
</evidence>